<sequence length="302" mass="32996">MSSPLAWVESPLQVLGAAEWAHARGTRVDVAGRLTAQVENTVNDVASRGALFGEQVGFYGIPWRMLSRHEHWLVGDGFSGQFRLAAAVLRPRRITFLDDGLNAVAFADSLTGTRRYARPRAGREGAVLRKVTPLALDLIQLRAGRGTVELFTAFPLGDARLARVHSLGATVSRHGFEWIRGTRIARPLDADRVILGTARVADGLLDRSDYVAWVRRQAQGSPAAYLPHRRECPQALAEIARLAGVTVVHTGLPVELVLAAQDRPREIVTLPSSAAVTLRRVLAGSESVVREYELDERPKLAL</sequence>
<keyword evidence="2" id="KW-1185">Reference proteome</keyword>
<comment type="caution">
    <text evidence="1">The sequence shown here is derived from an EMBL/GenBank/DDBJ whole genome shotgun (WGS) entry which is preliminary data.</text>
</comment>
<gene>
    <name evidence="1" type="ORF">GCM10010910_04970</name>
</gene>
<evidence type="ECO:0000313" key="1">
    <source>
        <dbReference type="EMBL" id="GGO60187.1"/>
    </source>
</evidence>
<dbReference type="EMBL" id="BMMQ01000001">
    <property type="protein sequence ID" value="GGO60187.1"/>
    <property type="molecule type" value="Genomic_DNA"/>
</dbReference>
<reference evidence="2" key="1">
    <citation type="journal article" date="2019" name="Int. J. Syst. Evol. Microbiol.">
        <title>The Global Catalogue of Microorganisms (GCM) 10K type strain sequencing project: providing services to taxonomists for standard genome sequencing and annotation.</title>
        <authorList>
            <consortium name="The Broad Institute Genomics Platform"/>
            <consortium name="The Broad Institute Genome Sequencing Center for Infectious Disease"/>
            <person name="Wu L."/>
            <person name="Ma J."/>
        </authorList>
    </citation>
    <scope>NUCLEOTIDE SEQUENCE [LARGE SCALE GENOMIC DNA]</scope>
    <source>
        <strain evidence="2">CGMCC 4.7181</strain>
    </source>
</reference>
<dbReference type="Proteomes" id="UP000638043">
    <property type="component" value="Unassembled WGS sequence"/>
</dbReference>
<dbReference type="RefSeq" id="WP_229661075.1">
    <property type="nucleotide sequence ID" value="NZ_BMMQ01000001.1"/>
</dbReference>
<proteinExistence type="predicted"/>
<protein>
    <submittedName>
        <fullName evidence="1">Uncharacterized protein</fullName>
    </submittedName>
</protein>
<name>A0ABQ2MXI8_9MICO</name>
<evidence type="ECO:0000313" key="2">
    <source>
        <dbReference type="Proteomes" id="UP000638043"/>
    </source>
</evidence>
<organism evidence="1 2">
    <name type="scientific">Microbacterium nanhaiense</name>
    <dbReference type="NCBI Taxonomy" id="1301026"/>
    <lineage>
        <taxon>Bacteria</taxon>
        <taxon>Bacillati</taxon>
        <taxon>Actinomycetota</taxon>
        <taxon>Actinomycetes</taxon>
        <taxon>Micrococcales</taxon>
        <taxon>Microbacteriaceae</taxon>
        <taxon>Microbacterium</taxon>
    </lineage>
</organism>
<accession>A0ABQ2MXI8</accession>